<organism evidence="1 2">
    <name type="scientific">Rickenella mellea</name>
    <dbReference type="NCBI Taxonomy" id="50990"/>
    <lineage>
        <taxon>Eukaryota</taxon>
        <taxon>Fungi</taxon>
        <taxon>Dikarya</taxon>
        <taxon>Basidiomycota</taxon>
        <taxon>Agaricomycotina</taxon>
        <taxon>Agaricomycetes</taxon>
        <taxon>Hymenochaetales</taxon>
        <taxon>Rickenellaceae</taxon>
        <taxon>Rickenella</taxon>
    </lineage>
</organism>
<gene>
    <name evidence="1" type="ORF">BD410DRAFT_806358</name>
</gene>
<name>A0A4Y7PTB1_9AGAM</name>
<protein>
    <submittedName>
        <fullName evidence="1">Uncharacterized protein</fullName>
    </submittedName>
</protein>
<evidence type="ECO:0000313" key="2">
    <source>
        <dbReference type="Proteomes" id="UP000294933"/>
    </source>
</evidence>
<proteinExistence type="predicted"/>
<keyword evidence="2" id="KW-1185">Reference proteome</keyword>
<reference evidence="1 2" key="1">
    <citation type="submission" date="2018-06" db="EMBL/GenBank/DDBJ databases">
        <title>A transcriptomic atlas of mushroom development highlights an independent origin of complex multicellularity.</title>
        <authorList>
            <consortium name="DOE Joint Genome Institute"/>
            <person name="Krizsan K."/>
            <person name="Almasi E."/>
            <person name="Merenyi Z."/>
            <person name="Sahu N."/>
            <person name="Viragh M."/>
            <person name="Koszo T."/>
            <person name="Mondo S."/>
            <person name="Kiss B."/>
            <person name="Balint B."/>
            <person name="Kues U."/>
            <person name="Barry K."/>
            <person name="Hegedus J.C."/>
            <person name="Henrissat B."/>
            <person name="Johnson J."/>
            <person name="Lipzen A."/>
            <person name="Ohm R."/>
            <person name="Nagy I."/>
            <person name="Pangilinan J."/>
            <person name="Yan J."/>
            <person name="Xiong Y."/>
            <person name="Grigoriev I.V."/>
            <person name="Hibbett D.S."/>
            <person name="Nagy L.G."/>
        </authorList>
    </citation>
    <scope>NUCLEOTIDE SEQUENCE [LARGE SCALE GENOMIC DNA]</scope>
    <source>
        <strain evidence="1 2">SZMC22713</strain>
    </source>
</reference>
<dbReference type="AlphaFoldDB" id="A0A4Y7PTB1"/>
<evidence type="ECO:0000313" key="1">
    <source>
        <dbReference type="EMBL" id="TDL18634.1"/>
    </source>
</evidence>
<accession>A0A4Y7PTB1</accession>
<sequence>MYGRFKSVIKTMGVFAAVDRGAEACLNDEKLRTSIHGTENSGEHPSIVNILRKEDIRDNTDAVTESHGPASDGRSAGETESAAHTYVVLLVSLAHRTRLLALLHSTPIQSFRVIMLLEIPFTLSQVCVSRIEYCDFFGGSIFQLHDRNPNAGGLECG</sequence>
<dbReference type="VEuPathDB" id="FungiDB:BD410DRAFT_806358"/>
<dbReference type="Proteomes" id="UP000294933">
    <property type="component" value="Unassembled WGS sequence"/>
</dbReference>
<dbReference type="EMBL" id="ML170205">
    <property type="protein sequence ID" value="TDL18634.1"/>
    <property type="molecule type" value="Genomic_DNA"/>
</dbReference>